<dbReference type="RefSeq" id="WP_154427822.1">
    <property type="nucleotide sequence ID" value="NZ_VUNI01000001.1"/>
</dbReference>
<keyword evidence="3 10" id="KW-0808">Transferase</keyword>
<reference evidence="11 12" key="1">
    <citation type="submission" date="2019-08" db="EMBL/GenBank/DDBJ databases">
        <title>In-depth cultivation of the pig gut microbiome towards novel bacterial diversity and tailored functional studies.</title>
        <authorList>
            <person name="Wylensek D."/>
            <person name="Hitch T.C.A."/>
            <person name="Clavel T."/>
        </authorList>
    </citation>
    <scope>NUCLEOTIDE SEQUENCE [LARGE SCALE GENOMIC DNA]</scope>
    <source>
        <strain evidence="11 12">MUC/MUC-530-WT-4D</strain>
    </source>
</reference>
<dbReference type="PANTHER" id="PTHR30309:SF0">
    <property type="entry name" value="GLYCEROL-3-PHOSPHATE ACYLTRANSFERASE-RELATED"/>
    <property type="match status" value="1"/>
</dbReference>
<comment type="catalytic activity">
    <reaction evidence="10">
        <text>an acyl phosphate + sn-glycerol 3-phosphate = a 1-acyl-sn-glycero-3-phosphate + phosphate</text>
        <dbReference type="Rhea" id="RHEA:34075"/>
        <dbReference type="ChEBI" id="CHEBI:43474"/>
        <dbReference type="ChEBI" id="CHEBI:57597"/>
        <dbReference type="ChEBI" id="CHEBI:57970"/>
        <dbReference type="ChEBI" id="CHEBI:59918"/>
        <dbReference type="EC" id="2.3.1.275"/>
    </reaction>
</comment>
<dbReference type="SMART" id="SM01207">
    <property type="entry name" value="G3P_acyltransf"/>
    <property type="match status" value="1"/>
</dbReference>
<evidence type="ECO:0000256" key="7">
    <source>
        <dbReference type="ARBA" id="ARBA00023136"/>
    </source>
</evidence>
<feature type="transmembrane region" description="Helical" evidence="10">
    <location>
        <begin position="55"/>
        <end position="77"/>
    </location>
</feature>
<sequence length="214" mass="23252">MIAARLIVLVIGYFLGTFQTGYIYGKSKGVDIRQHGSGNSGTTNTLRTLGWKAGAITFAGDLCKAILAVVIAHFLFVNRYPDAVKVLEMYAGFGAVLGHNFPFYLKFKGGKGIACTAGVILTVCPLAVPVCLGLFIVLVGITRYVSLGSICMLIAFLIQVILFNHMGMLHIGADWIMEFDILTVCFAAMGIWRHRANIVRLLNGTENKFGQKAK</sequence>
<protein>
    <recommendedName>
        <fullName evidence="10">Glycerol-3-phosphate acyltransferase</fullName>
    </recommendedName>
    <alternativeName>
        <fullName evidence="10">Acyl-PO4 G3P acyltransferase</fullName>
    </alternativeName>
    <alternativeName>
        <fullName evidence="10">Acyl-phosphate--glycerol-3-phosphate acyltransferase</fullName>
    </alternativeName>
    <alternativeName>
        <fullName evidence="10">G3P acyltransferase</fullName>
        <shortName evidence="10">GPAT</shortName>
        <ecNumber evidence="10">2.3.1.275</ecNumber>
    </alternativeName>
    <alternativeName>
        <fullName evidence="10">Lysophosphatidic acid synthase</fullName>
        <shortName evidence="10">LPA synthase</shortName>
    </alternativeName>
</protein>
<comment type="subunit">
    <text evidence="10">Probably interacts with PlsX.</text>
</comment>
<dbReference type="Proteomes" id="UP000474024">
    <property type="component" value="Unassembled WGS sequence"/>
</dbReference>
<keyword evidence="1 10" id="KW-1003">Cell membrane</keyword>
<dbReference type="PANTHER" id="PTHR30309">
    <property type="entry name" value="INNER MEMBRANE PROTEIN YGIH"/>
    <property type="match status" value="1"/>
</dbReference>
<keyword evidence="4 10" id="KW-0812">Transmembrane</keyword>
<evidence type="ECO:0000256" key="10">
    <source>
        <dbReference type="HAMAP-Rule" id="MF_01043"/>
    </source>
</evidence>
<keyword evidence="7 10" id="KW-0472">Membrane</keyword>
<comment type="similarity">
    <text evidence="10">Belongs to the PlsY family.</text>
</comment>
<feature type="transmembrane region" description="Helical" evidence="10">
    <location>
        <begin position="175"/>
        <end position="192"/>
    </location>
</feature>
<keyword evidence="2 10" id="KW-0444">Lipid biosynthesis</keyword>
<feature type="transmembrane region" description="Helical" evidence="10">
    <location>
        <begin position="144"/>
        <end position="163"/>
    </location>
</feature>
<evidence type="ECO:0000256" key="3">
    <source>
        <dbReference type="ARBA" id="ARBA00022679"/>
    </source>
</evidence>
<keyword evidence="9 10" id="KW-1208">Phospholipid metabolism</keyword>
<evidence type="ECO:0000256" key="6">
    <source>
        <dbReference type="ARBA" id="ARBA00023098"/>
    </source>
</evidence>
<dbReference type="GO" id="GO:0043772">
    <property type="term" value="F:acyl-phosphate glycerol-3-phosphate acyltransferase activity"/>
    <property type="evidence" value="ECO:0007669"/>
    <property type="project" value="UniProtKB-UniRule"/>
</dbReference>
<comment type="function">
    <text evidence="10">Catalyzes the transfer of an acyl group from acyl-phosphate (acyl-PO(4)) to glycerol-3-phosphate (G3P) to form lysophosphatidic acid (LPA). This enzyme utilizes acyl-phosphate as fatty acyl donor, but not acyl-CoA or acyl-ACP.</text>
</comment>
<keyword evidence="12" id="KW-1185">Reference proteome</keyword>
<evidence type="ECO:0000313" key="11">
    <source>
        <dbReference type="EMBL" id="MST73553.1"/>
    </source>
</evidence>
<dbReference type="NCBIfam" id="TIGR00023">
    <property type="entry name" value="glycerol-3-phosphate 1-O-acyltransferase PlsY"/>
    <property type="match status" value="1"/>
</dbReference>
<feature type="transmembrane region" description="Helical" evidence="10">
    <location>
        <begin position="89"/>
        <end position="105"/>
    </location>
</feature>
<proteinExistence type="inferred from homology"/>
<evidence type="ECO:0000256" key="9">
    <source>
        <dbReference type="ARBA" id="ARBA00023264"/>
    </source>
</evidence>
<dbReference type="AlphaFoldDB" id="A0A6L5YM56"/>
<evidence type="ECO:0000256" key="8">
    <source>
        <dbReference type="ARBA" id="ARBA00023209"/>
    </source>
</evidence>
<name>A0A6L5YM56_9FIRM</name>
<dbReference type="EC" id="2.3.1.275" evidence="10"/>
<organism evidence="11 12">
    <name type="scientific">Roseburia porci</name>
    <dbReference type="NCBI Taxonomy" id="2605790"/>
    <lineage>
        <taxon>Bacteria</taxon>
        <taxon>Bacillati</taxon>
        <taxon>Bacillota</taxon>
        <taxon>Clostridia</taxon>
        <taxon>Lachnospirales</taxon>
        <taxon>Lachnospiraceae</taxon>
        <taxon>Roseburia</taxon>
    </lineage>
</organism>
<feature type="transmembrane region" description="Helical" evidence="10">
    <location>
        <begin position="117"/>
        <end position="138"/>
    </location>
</feature>
<keyword evidence="8 10" id="KW-0594">Phospholipid biosynthesis</keyword>
<evidence type="ECO:0000256" key="5">
    <source>
        <dbReference type="ARBA" id="ARBA00022989"/>
    </source>
</evidence>
<dbReference type="InterPro" id="IPR003811">
    <property type="entry name" value="G3P_acylTferase_PlsY"/>
</dbReference>
<keyword evidence="5 10" id="KW-1133">Transmembrane helix</keyword>
<keyword evidence="6 10" id="KW-0443">Lipid metabolism</keyword>
<dbReference type="EMBL" id="VUNI01000001">
    <property type="protein sequence ID" value="MST73553.1"/>
    <property type="molecule type" value="Genomic_DNA"/>
</dbReference>
<gene>
    <name evidence="10 11" type="primary">plsY</name>
    <name evidence="11" type="ORF">FYJ75_00705</name>
</gene>
<feature type="transmembrane region" description="Helical" evidence="10">
    <location>
        <begin position="6"/>
        <end position="25"/>
    </location>
</feature>
<dbReference type="Pfam" id="PF02660">
    <property type="entry name" value="G3P_acyltransf"/>
    <property type="match status" value="1"/>
</dbReference>
<dbReference type="GO" id="GO:0008654">
    <property type="term" value="P:phospholipid biosynthetic process"/>
    <property type="evidence" value="ECO:0007669"/>
    <property type="project" value="UniProtKB-UniRule"/>
</dbReference>
<dbReference type="GO" id="GO:0005886">
    <property type="term" value="C:plasma membrane"/>
    <property type="evidence" value="ECO:0007669"/>
    <property type="project" value="UniProtKB-SubCell"/>
</dbReference>
<comment type="pathway">
    <text evidence="10">Lipid metabolism; phospholipid metabolism.</text>
</comment>
<evidence type="ECO:0000313" key="12">
    <source>
        <dbReference type="Proteomes" id="UP000474024"/>
    </source>
</evidence>
<evidence type="ECO:0000256" key="4">
    <source>
        <dbReference type="ARBA" id="ARBA00022692"/>
    </source>
</evidence>
<dbReference type="HAMAP" id="MF_01043">
    <property type="entry name" value="PlsY"/>
    <property type="match status" value="1"/>
</dbReference>
<dbReference type="UniPathway" id="UPA00085"/>
<evidence type="ECO:0000256" key="1">
    <source>
        <dbReference type="ARBA" id="ARBA00022475"/>
    </source>
</evidence>
<comment type="caution">
    <text evidence="11">The sequence shown here is derived from an EMBL/GenBank/DDBJ whole genome shotgun (WGS) entry which is preliminary data.</text>
</comment>
<evidence type="ECO:0000256" key="2">
    <source>
        <dbReference type="ARBA" id="ARBA00022516"/>
    </source>
</evidence>
<keyword evidence="11" id="KW-0012">Acyltransferase</keyword>
<accession>A0A6L5YM56</accession>
<comment type="subcellular location">
    <subcellularLocation>
        <location evidence="10">Cell membrane</location>
        <topology evidence="10">Multi-pass membrane protein</topology>
    </subcellularLocation>
</comment>